<evidence type="ECO:0000256" key="2">
    <source>
        <dbReference type="ARBA" id="ARBA00022475"/>
    </source>
</evidence>
<sequence>MNSLLSRNAVGNAIKQQGILIAFILLLIAISFHSNTFLTANNILLVLRQVSIVGIMAVSMTFVIISGDIDLSVGSLLSLTTVLVVNLHDKVGPGLAILITIAVALVIGCINGILIGFFKLNSLIITLAMLPALQGITLIYSGGKSFIIKNPSHTWFKFFGSSYVLGVPVPVLIFLVVAIVFSILLTKTTFGRQIFAVGGNRIASEFTGIRSKWVTFSVYMLSAFCTSIGAIIMGSRLMSSQNTLGQGYELDVIAAVILGGTSLMGGSGSVFKTVIGVLILGFIKNGMILLGFPFYAQWLVEWFVIIAAVWVDLISKRRKIFV</sequence>
<keyword evidence="4 6" id="KW-1133">Transmembrane helix</keyword>
<feature type="transmembrane region" description="Helical" evidence="6">
    <location>
        <begin position="250"/>
        <end position="283"/>
    </location>
</feature>
<keyword evidence="8" id="KW-1185">Reference proteome</keyword>
<dbReference type="InterPro" id="IPR001851">
    <property type="entry name" value="ABC_transp_permease"/>
</dbReference>
<keyword evidence="3 6" id="KW-0812">Transmembrane</keyword>
<accession>A0ABY4CKB1</accession>
<feature type="transmembrane region" description="Helical" evidence="6">
    <location>
        <begin position="45"/>
        <end position="65"/>
    </location>
</feature>
<feature type="transmembrane region" description="Helical" evidence="6">
    <location>
        <begin position="20"/>
        <end position="38"/>
    </location>
</feature>
<feature type="transmembrane region" description="Helical" evidence="6">
    <location>
        <begin position="123"/>
        <end position="142"/>
    </location>
</feature>
<reference evidence="7" key="1">
    <citation type="submission" date="2021-12" db="EMBL/GenBank/DDBJ databases">
        <title>Alicyclobacillaceae gen. nov., sp. nov., isolated from chalcocite enrichment system.</title>
        <authorList>
            <person name="Jiang Z."/>
        </authorList>
    </citation>
    <scope>NUCLEOTIDE SEQUENCE</scope>
    <source>
        <strain evidence="7">MYW30-H2</strain>
    </source>
</reference>
<evidence type="ECO:0000256" key="3">
    <source>
        <dbReference type="ARBA" id="ARBA00022692"/>
    </source>
</evidence>
<dbReference type="Pfam" id="PF02653">
    <property type="entry name" value="BPD_transp_2"/>
    <property type="match status" value="1"/>
</dbReference>
<dbReference type="PANTHER" id="PTHR32196:SF72">
    <property type="entry name" value="RIBOSE IMPORT PERMEASE PROTEIN RBSC"/>
    <property type="match status" value="1"/>
</dbReference>
<evidence type="ECO:0000313" key="8">
    <source>
        <dbReference type="Proteomes" id="UP000830167"/>
    </source>
</evidence>
<feature type="transmembrane region" description="Helical" evidence="6">
    <location>
        <begin position="295"/>
        <end position="314"/>
    </location>
</feature>
<dbReference type="Proteomes" id="UP000830167">
    <property type="component" value="Chromosome"/>
</dbReference>
<feature type="transmembrane region" description="Helical" evidence="6">
    <location>
        <begin position="216"/>
        <end position="238"/>
    </location>
</feature>
<name>A0ABY4CKB1_9BACL</name>
<gene>
    <name evidence="7" type="ORF">LSG31_01325</name>
</gene>
<proteinExistence type="predicted"/>
<organism evidence="7 8">
    <name type="scientific">Fodinisporobacter ferrooxydans</name>
    <dbReference type="NCBI Taxonomy" id="2901836"/>
    <lineage>
        <taxon>Bacteria</taxon>
        <taxon>Bacillati</taxon>
        <taxon>Bacillota</taxon>
        <taxon>Bacilli</taxon>
        <taxon>Bacillales</taxon>
        <taxon>Alicyclobacillaceae</taxon>
        <taxon>Fodinisporobacter</taxon>
    </lineage>
</organism>
<evidence type="ECO:0000313" key="7">
    <source>
        <dbReference type="EMBL" id="UOF90957.1"/>
    </source>
</evidence>
<feature type="transmembrane region" description="Helical" evidence="6">
    <location>
        <begin position="163"/>
        <end position="185"/>
    </location>
</feature>
<feature type="transmembrane region" description="Helical" evidence="6">
    <location>
        <begin position="95"/>
        <end position="117"/>
    </location>
</feature>
<keyword evidence="2" id="KW-1003">Cell membrane</keyword>
<protein>
    <submittedName>
        <fullName evidence="7">ABC transporter permease</fullName>
    </submittedName>
</protein>
<evidence type="ECO:0000256" key="6">
    <source>
        <dbReference type="SAM" id="Phobius"/>
    </source>
</evidence>
<dbReference type="CDD" id="cd06579">
    <property type="entry name" value="TM_PBP1_transp_AraH_like"/>
    <property type="match status" value="1"/>
</dbReference>
<evidence type="ECO:0000256" key="4">
    <source>
        <dbReference type="ARBA" id="ARBA00022989"/>
    </source>
</evidence>
<evidence type="ECO:0000256" key="1">
    <source>
        <dbReference type="ARBA" id="ARBA00004651"/>
    </source>
</evidence>
<keyword evidence="5 6" id="KW-0472">Membrane</keyword>
<dbReference type="RefSeq" id="WP_347437651.1">
    <property type="nucleotide sequence ID" value="NZ_CP089291.1"/>
</dbReference>
<evidence type="ECO:0000256" key="5">
    <source>
        <dbReference type="ARBA" id="ARBA00023136"/>
    </source>
</evidence>
<dbReference type="PANTHER" id="PTHR32196">
    <property type="entry name" value="ABC TRANSPORTER PERMEASE PROTEIN YPHD-RELATED-RELATED"/>
    <property type="match status" value="1"/>
</dbReference>
<dbReference type="EMBL" id="CP089291">
    <property type="protein sequence ID" value="UOF90957.1"/>
    <property type="molecule type" value="Genomic_DNA"/>
</dbReference>
<comment type="subcellular location">
    <subcellularLocation>
        <location evidence="1">Cell membrane</location>
        <topology evidence="1">Multi-pass membrane protein</topology>
    </subcellularLocation>
</comment>